<accession>A0A133XVW9</accession>
<dbReference type="NCBIfam" id="TIGR01994">
    <property type="entry name" value="SUF_scaf_2"/>
    <property type="match status" value="1"/>
</dbReference>
<feature type="domain" description="NIF system FeS cluster assembly NifU N-terminal" evidence="1">
    <location>
        <begin position="24"/>
        <end position="104"/>
    </location>
</feature>
<dbReference type="CDD" id="cd06664">
    <property type="entry name" value="IscU_like"/>
    <property type="match status" value="1"/>
</dbReference>
<name>A0A133XVW9_9ACTN</name>
<evidence type="ECO:0000313" key="3">
    <source>
        <dbReference type="Proteomes" id="UP000070675"/>
    </source>
</evidence>
<dbReference type="GO" id="GO:0005506">
    <property type="term" value="F:iron ion binding"/>
    <property type="evidence" value="ECO:0007669"/>
    <property type="project" value="InterPro"/>
</dbReference>
<sequence>MLHNAMPHGSASSQGGAMPQGNIYSEALMEHVTHPDYNYVLDDATCTHEGINPSCGDDLTLHVRLAADKTIDETSWTGSGCAISQASADIMSEVLEGKTIAEARDACALFVRMIRGEETDTAALSQLEDASCFQSISYMPARVKCAELAWRTLDEMLKQQLADNSAAKKIDEAAANSPAGR</sequence>
<evidence type="ECO:0000259" key="1">
    <source>
        <dbReference type="Pfam" id="PF01592"/>
    </source>
</evidence>
<reference evidence="3" key="1">
    <citation type="submission" date="2016-01" db="EMBL/GenBank/DDBJ databases">
        <authorList>
            <person name="Mitreva M."/>
            <person name="Pepin K.H."/>
            <person name="Mihindukulasuriya K.A."/>
            <person name="Fulton R."/>
            <person name="Fronick C."/>
            <person name="O'Laughlin M."/>
            <person name="Miner T."/>
            <person name="Herter B."/>
            <person name="Rosa B.A."/>
            <person name="Cordes M."/>
            <person name="Tomlinson C."/>
            <person name="Wollam A."/>
            <person name="Palsikar V.B."/>
            <person name="Mardis E.R."/>
            <person name="Wilson R.K."/>
        </authorList>
    </citation>
    <scope>NUCLEOTIDE SEQUENCE [LARGE SCALE GENOMIC DNA]</scope>
    <source>
        <strain evidence="3">DNF00019</strain>
    </source>
</reference>
<dbReference type="AlphaFoldDB" id="A0A133XVW9"/>
<dbReference type="Gene3D" id="3.90.1010.10">
    <property type="match status" value="1"/>
</dbReference>
<dbReference type="EMBL" id="LSCR01000006">
    <property type="protein sequence ID" value="KXB35076.1"/>
    <property type="molecule type" value="Genomic_DNA"/>
</dbReference>
<dbReference type="InterPro" id="IPR002871">
    <property type="entry name" value="NIF_FeS_clus_asmbl_NifU_N"/>
</dbReference>
<gene>
    <name evidence="2" type="ORF">HMPREF3192_00441</name>
</gene>
<dbReference type="SUPFAM" id="SSF82649">
    <property type="entry name" value="SufE/NifU"/>
    <property type="match status" value="1"/>
</dbReference>
<dbReference type="Pfam" id="PF01592">
    <property type="entry name" value="NifU_N"/>
    <property type="match status" value="1"/>
</dbReference>
<dbReference type="GO" id="GO:0016226">
    <property type="term" value="P:iron-sulfur cluster assembly"/>
    <property type="evidence" value="ECO:0007669"/>
    <property type="project" value="InterPro"/>
</dbReference>
<evidence type="ECO:0000313" key="2">
    <source>
        <dbReference type="EMBL" id="KXB35076.1"/>
    </source>
</evidence>
<dbReference type="Proteomes" id="UP000070675">
    <property type="component" value="Unassembled WGS sequence"/>
</dbReference>
<organism evidence="2 3">
    <name type="scientific">Atopobium deltae</name>
    <dbReference type="NCBI Taxonomy" id="1393034"/>
    <lineage>
        <taxon>Bacteria</taxon>
        <taxon>Bacillati</taxon>
        <taxon>Actinomycetota</taxon>
        <taxon>Coriobacteriia</taxon>
        <taxon>Coriobacteriales</taxon>
        <taxon>Atopobiaceae</taxon>
        <taxon>Atopobium</taxon>
    </lineage>
</organism>
<dbReference type="GO" id="GO:0051536">
    <property type="term" value="F:iron-sulfur cluster binding"/>
    <property type="evidence" value="ECO:0007669"/>
    <property type="project" value="InterPro"/>
</dbReference>
<protein>
    <submittedName>
        <fullName evidence="2">SUF system FeS assembly protein, NifU family</fullName>
    </submittedName>
</protein>
<dbReference type="PATRIC" id="fig|1393034.3.peg.424"/>
<proteinExistence type="predicted"/>
<dbReference type="STRING" id="1393034.HMPREF3192_00441"/>
<dbReference type="PANTHER" id="PTHR10093">
    <property type="entry name" value="IRON-SULFUR CLUSTER ASSEMBLY ENZYME NIFU HOMOLOG"/>
    <property type="match status" value="1"/>
</dbReference>
<keyword evidence="3" id="KW-1185">Reference proteome</keyword>
<comment type="caution">
    <text evidence="2">The sequence shown here is derived from an EMBL/GenBank/DDBJ whole genome shotgun (WGS) entry which is preliminary data.</text>
</comment>